<reference evidence="4" key="1">
    <citation type="submission" date="2023-06" db="EMBL/GenBank/DDBJ databases">
        <title>Mycovirome of Diapothe helianthi and D. gulyae, causal agents of Phomopsis stem canker of sunflower, sheds light on interspecieces transmission.</title>
        <authorList>
            <person name="Wu C.-F."/>
            <person name="Zellner W."/>
            <person name="Kontz B."/>
            <person name="Kashyap R."/>
            <person name="Mathew F."/>
            <person name="Marzano S.-Y.L."/>
        </authorList>
    </citation>
    <scope>NUCLEOTIDE SEQUENCE</scope>
    <source>
        <strain evidence="4">DgM10</strain>
    </source>
</reference>
<evidence type="ECO:0000256" key="3">
    <source>
        <dbReference type="ARBA" id="ARBA00022695"/>
    </source>
</evidence>
<dbReference type="EMBL" id="OR224967">
    <property type="protein sequence ID" value="WNM95030.1"/>
    <property type="molecule type" value="Genomic_RNA"/>
</dbReference>
<dbReference type="Pfam" id="PF05919">
    <property type="entry name" value="Mitovir_RNA_pol"/>
    <property type="match status" value="1"/>
</dbReference>
<evidence type="ECO:0000313" key="4">
    <source>
        <dbReference type="EMBL" id="WNM95030.1"/>
    </source>
</evidence>
<protein>
    <submittedName>
        <fullName evidence="4">RNA-dependent RNA polymerase</fullName>
    </submittedName>
</protein>
<evidence type="ECO:0000256" key="2">
    <source>
        <dbReference type="ARBA" id="ARBA00022679"/>
    </source>
</evidence>
<dbReference type="PANTHER" id="PTHR34456">
    <property type="entry name" value="MITOVIRUS RNA-DEPENDENT RNA POLYMERASE"/>
    <property type="match status" value="1"/>
</dbReference>
<accession>A0AA96HA14</accession>
<evidence type="ECO:0000256" key="1">
    <source>
        <dbReference type="ARBA" id="ARBA00022484"/>
    </source>
</evidence>
<keyword evidence="1 4" id="KW-0696">RNA-directed RNA polymerase</keyword>
<keyword evidence="2" id="KW-0808">Transferase</keyword>
<dbReference type="InterPro" id="IPR043502">
    <property type="entry name" value="DNA/RNA_pol_sf"/>
</dbReference>
<name>A0AA96HA14_9VIRU</name>
<keyword evidence="3" id="KW-0548">Nucleotidyltransferase</keyword>
<proteinExistence type="predicted"/>
<sequence>MKQTNKLFKHLNLLRDIGAIKLSSLWFISWSNADKRLTAILVQGIVERFERIATTRGRLTAIDEMKASRLAFTRWLCGRPLSGHVGCPILKNGLPKVIPKEVRLHIMRTKDINLIKAAMTMLQIGRYFKGGKPIDLTSITEGSNPVLPKDPEILLALRKLGLEPGIERPSEWRFQWITTAGPNGPSISSCLQDLPKFNELFRQQVEVMLPDLLSFIDKILNWEKAFKLSSLMGLDKWKNDSLRKISIKEDKEGKSRPFAIFDYWSQTVLSPLHDYLFQILRNLPQDCTFNQVKGTEIIQQFKSNKNYYSYDLKSATDRFPVIFQEKVLSLLVDHDYAKAWVEIMTREPFRLKDVVDPIKFGAGQPLGAKSSWAMFTLCHHLVVHIAAIRSNSDAHYVILGDDIVLRGRALAVEYKRIMSNLGVAISEQKSHVSKDTFEFAKIWFHKGQNLSGFPIVGLAETLRKPLEMAALFVFEAPTKGYLYSIDPRSVSHFFSPIAVWNTLPPRHATYVADKVAWYFSFLSWLVTKNDGWAKYIAQSAGLVIDSFTATNLFSQVVKEKWAKQLDKTLWDFQQFGVDIFDKVKTIPPFKPVWDPKSWPGRMSATGIEFSPAPRTIPIFAALETEGKVVYSDYYQQKLESLDLELTLEEIENLKLPPRPQLKGFEPIRAKESVRTLNLISRGLNQNLKDKGHETTANGYWLTREYSSKPPLRKV</sequence>
<dbReference type="GO" id="GO:0003968">
    <property type="term" value="F:RNA-directed RNA polymerase activity"/>
    <property type="evidence" value="ECO:0007669"/>
    <property type="project" value="UniProtKB-KW"/>
</dbReference>
<organism evidence="4">
    <name type="scientific">Diaporthe gulyae mitovirus 2</name>
    <dbReference type="NCBI Taxonomy" id="3077426"/>
    <lineage>
        <taxon>Viruses</taxon>
        <taxon>Riboviria</taxon>
        <taxon>Orthornavirae</taxon>
        <taxon>Lenarviricota</taxon>
        <taxon>Howeltoviricetes</taxon>
        <taxon>Cryppavirales</taxon>
        <taxon>Mitoviridae</taxon>
        <taxon>Mitovirus</taxon>
    </lineage>
</organism>
<dbReference type="SUPFAM" id="SSF56672">
    <property type="entry name" value="DNA/RNA polymerases"/>
    <property type="match status" value="1"/>
</dbReference>
<dbReference type="InterPro" id="IPR008686">
    <property type="entry name" value="RNA_pol_mitovir"/>
</dbReference>
<dbReference type="PANTHER" id="PTHR34456:SF13">
    <property type="entry name" value="REVERSE TRANSCRIPTASE DOMAIN-CONTAINING PROTEIN"/>
    <property type="match status" value="1"/>
</dbReference>